<proteinExistence type="predicted"/>
<dbReference type="EMBL" id="MIJZ01000013">
    <property type="protein sequence ID" value="OEG11620.1"/>
    <property type="molecule type" value="Genomic_DNA"/>
</dbReference>
<keyword evidence="3" id="KW-1185">Reference proteome</keyword>
<dbReference type="Gene3D" id="3.10.180.10">
    <property type="entry name" value="2,3-Dihydroxybiphenyl 1,2-Dioxygenase, domain 1"/>
    <property type="match status" value="2"/>
</dbReference>
<dbReference type="STRING" id="903984.BCR21_10040"/>
<dbReference type="PANTHER" id="PTHR36110:SF4">
    <property type="entry name" value="RING-CLEAVING DIOXYGENASE MHQA-RELATED"/>
    <property type="match status" value="1"/>
</dbReference>
<reference evidence="3" key="1">
    <citation type="submission" date="2016-09" db="EMBL/GenBank/DDBJ databases">
        <authorList>
            <person name="Gulvik C.A."/>
        </authorList>
    </citation>
    <scope>NUCLEOTIDE SEQUENCE [LARGE SCALE GENOMIC DNA]</scope>
    <source>
        <strain evidence="3">DSM 23328</strain>
    </source>
</reference>
<dbReference type="InterPro" id="IPR052537">
    <property type="entry name" value="Extradiol_RC_dioxygenase"/>
</dbReference>
<dbReference type="SUPFAM" id="SSF54593">
    <property type="entry name" value="Glyoxalase/Bleomycin resistance protein/Dihydroxybiphenyl dioxygenase"/>
    <property type="match status" value="2"/>
</dbReference>
<evidence type="ECO:0000313" key="2">
    <source>
        <dbReference type="EMBL" id="OEG11620.1"/>
    </source>
</evidence>
<dbReference type="InterPro" id="IPR029068">
    <property type="entry name" value="Glyas_Bleomycin-R_OHBP_Dase"/>
</dbReference>
<organism evidence="2 3">
    <name type="scientific">Enterococcus ureasiticus</name>
    <dbReference type="NCBI Taxonomy" id="903984"/>
    <lineage>
        <taxon>Bacteria</taxon>
        <taxon>Bacillati</taxon>
        <taxon>Bacillota</taxon>
        <taxon>Bacilli</taxon>
        <taxon>Lactobacillales</taxon>
        <taxon>Enterococcaceae</taxon>
        <taxon>Enterococcus</taxon>
    </lineage>
</organism>
<evidence type="ECO:0000313" key="3">
    <source>
        <dbReference type="Proteomes" id="UP000094068"/>
    </source>
</evidence>
<gene>
    <name evidence="2" type="ORF">BCR21_10040</name>
</gene>
<dbReference type="InterPro" id="IPR004360">
    <property type="entry name" value="Glyas_Fos-R_dOase_dom"/>
</dbReference>
<dbReference type="Proteomes" id="UP000094068">
    <property type="component" value="Unassembled WGS sequence"/>
</dbReference>
<evidence type="ECO:0000259" key="1">
    <source>
        <dbReference type="PROSITE" id="PS51819"/>
    </source>
</evidence>
<dbReference type="OrthoDB" id="9785698at2"/>
<name>A0A1E5GH99_9ENTE</name>
<dbReference type="PANTHER" id="PTHR36110">
    <property type="entry name" value="RING-CLEAVING DIOXYGENASE MHQE-RELATED"/>
    <property type="match status" value="1"/>
</dbReference>
<dbReference type="RefSeq" id="WP_069646381.1">
    <property type="nucleotide sequence ID" value="NZ_MIJZ01000013.1"/>
</dbReference>
<dbReference type="AlphaFoldDB" id="A0A1E5GH99"/>
<comment type="caution">
    <text evidence="2">The sequence shown here is derived from an EMBL/GenBank/DDBJ whole genome shotgun (WGS) entry which is preliminary data.</text>
</comment>
<sequence length="296" mass="34319">MFPPIHHVSLLTRFAEENQFFYTNILGLRLVKKTVNQDNHKMLHYYYGDYAGTPGSVITFFVVPALAKRYDNRHFLSTIGLKIPKGSLIYWEKRLKDLHIPFIKEKDTLHFKDNDQVNLYLIEVEQEPLKDELQVKSSIPGNKQILGLLSTEFHVAEPEKTADFFFQLLGWKNTDGHIRLNKTDFIQLLPTLTTEKTRMGRGSMDHVAFSVKDENALDSLYKKAKEQEWNIEKIVHRGYFKSLYIREPGGNRVEFATLTPGFTIDEPLNTLGETLALPPFLEKNRAEIEATIYKEK</sequence>
<dbReference type="Pfam" id="PF00903">
    <property type="entry name" value="Glyoxalase"/>
    <property type="match status" value="1"/>
</dbReference>
<dbReference type="InterPro" id="IPR037523">
    <property type="entry name" value="VOC_core"/>
</dbReference>
<protein>
    <submittedName>
        <fullName evidence="2">Glyoxalase</fullName>
    </submittedName>
</protein>
<feature type="domain" description="VOC" evidence="1">
    <location>
        <begin position="147"/>
        <end position="258"/>
    </location>
</feature>
<accession>A0A1E5GH99</accession>
<feature type="domain" description="VOC" evidence="1">
    <location>
        <begin position="4"/>
        <end position="138"/>
    </location>
</feature>
<dbReference type="PROSITE" id="PS51819">
    <property type="entry name" value="VOC"/>
    <property type="match status" value="2"/>
</dbReference>